<reference evidence="4 5" key="1">
    <citation type="submission" date="2016-10" db="EMBL/GenBank/DDBJ databases">
        <title>Complete Genome Sequence of the Nonylphenol-Degrading Bacterium Sphingobium cloacae JCM 10874T.</title>
        <authorList>
            <person name="Ootsuka M."/>
            <person name="Nishizawa T."/>
            <person name="Ohta H."/>
        </authorList>
    </citation>
    <scope>NUCLEOTIDE SEQUENCE [LARGE SCALE GENOMIC DNA]</scope>
    <source>
        <strain evidence="4 5">JCM 10874</strain>
    </source>
</reference>
<dbReference type="PANTHER" id="PTHR20854">
    <property type="entry name" value="INOSITOL MONOPHOSPHATASE"/>
    <property type="match status" value="1"/>
</dbReference>
<dbReference type="GO" id="GO:0046872">
    <property type="term" value="F:metal ion binding"/>
    <property type="evidence" value="ECO:0007669"/>
    <property type="project" value="UniProtKB-KW"/>
</dbReference>
<proteinExistence type="inferred from homology"/>
<dbReference type="InterPro" id="IPR000760">
    <property type="entry name" value="Inositol_monophosphatase-like"/>
</dbReference>
<evidence type="ECO:0000256" key="3">
    <source>
        <dbReference type="SAM" id="MobiDB-lite"/>
    </source>
</evidence>
<dbReference type="GO" id="GO:0007165">
    <property type="term" value="P:signal transduction"/>
    <property type="evidence" value="ECO:0007669"/>
    <property type="project" value="TreeGrafter"/>
</dbReference>
<feature type="binding site" evidence="2">
    <location>
        <position position="82"/>
    </location>
    <ligand>
        <name>Mg(2+)</name>
        <dbReference type="ChEBI" id="CHEBI:18420"/>
        <label>1</label>
        <note>catalytic</note>
    </ligand>
</feature>
<dbReference type="OrthoDB" id="7876138at2"/>
<dbReference type="RefSeq" id="WP_066515283.1">
    <property type="nucleotide sequence ID" value="NZ_AP017655.1"/>
</dbReference>
<protein>
    <submittedName>
        <fullName evidence="4">Inositol monophosphatase</fullName>
    </submittedName>
</protein>
<dbReference type="AlphaFoldDB" id="A0A1E1F527"/>
<evidence type="ECO:0000256" key="1">
    <source>
        <dbReference type="ARBA" id="ARBA00009759"/>
    </source>
</evidence>
<dbReference type="GO" id="GO:0008934">
    <property type="term" value="F:inositol monophosphate 1-phosphatase activity"/>
    <property type="evidence" value="ECO:0007669"/>
    <property type="project" value="TreeGrafter"/>
</dbReference>
<dbReference type="PRINTS" id="PR00377">
    <property type="entry name" value="IMPHPHTASES"/>
</dbReference>
<organism evidence="4 5">
    <name type="scientific">Sphingobium cloacae</name>
    <dbReference type="NCBI Taxonomy" id="120107"/>
    <lineage>
        <taxon>Bacteria</taxon>
        <taxon>Pseudomonadati</taxon>
        <taxon>Pseudomonadota</taxon>
        <taxon>Alphaproteobacteria</taxon>
        <taxon>Sphingomonadales</taxon>
        <taxon>Sphingomonadaceae</taxon>
        <taxon>Sphingobium</taxon>
    </lineage>
</organism>
<keyword evidence="2" id="KW-0479">Metal-binding</keyword>
<feature type="region of interest" description="Disordered" evidence="3">
    <location>
        <begin position="271"/>
        <end position="293"/>
    </location>
</feature>
<keyword evidence="5" id="KW-1185">Reference proteome</keyword>
<comment type="cofactor">
    <cofactor evidence="2">
        <name>Mg(2+)</name>
        <dbReference type="ChEBI" id="CHEBI:18420"/>
    </cofactor>
</comment>
<dbReference type="Proteomes" id="UP000218272">
    <property type="component" value="Chromosome SCLO_1"/>
</dbReference>
<dbReference type="EMBL" id="AP017655">
    <property type="protein sequence ID" value="BAV65630.1"/>
    <property type="molecule type" value="Genomic_DNA"/>
</dbReference>
<feature type="binding site" evidence="2">
    <location>
        <position position="84"/>
    </location>
    <ligand>
        <name>Mg(2+)</name>
        <dbReference type="ChEBI" id="CHEBI:18420"/>
        <label>1</label>
        <note>catalytic</note>
    </ligand>
</feature>
<dbReference type="Gene3D" id="3.40.190.80">
    <property type="match status" value="1"/>
</dbReference>
<feature type="binding site" evidence="2">
    <location>
        <position position="85"/>
    </location>
    <ligand>
        <name>Mg(2+)</name>
        <dbReference type="ChEBI" id="CHEBI:18420"/>
        <label>1</label>
        <note>catalytic</note>
    </ligand>
</feature>
<comment type="similarity">
    <text evidence="1">Belongs to the inositol monophosphatase superfamily.</text>
</comment>
<feature type="binding site" evidence="2">
    <location>
        <position position="207"/>
    </location>
    <ligand>
        <name>Mg(2+)</name>
        <dbReference type="ChEBI" id="CHEBI:18420"/>
        <label>1</label>
        <note>catalytic</note>
    </ligand>
</feature>
<accession>A0A1E1F527</accession>
<sequence length="293" mass="31751">MTRFAPELRLALDAAEAIGRTQMERFDQNYRVLRKESREFVTSVDLECHMLAHERLGIAAPVLSEETRGDFDFGHDLCWIVDPLDGSHNYIAGLPNFGVSVALVENGRFVLGVIGIPFFGEVYHAVEGEGAFRNDAPIRISPNAVLSKAMIAYDNQFHLSPHGFARYRRLTDAAFTTRILGSAAYDLALVGRGRIDARVLNCTKVFDVAAGIVLVREAGGRVTDFSGGEVGVASKEILASNGHTHDALLSVLGDMNDEEAGPLHGGVRIARNPGEHSRLQPPSAGMGAGRLCR</sequence>
<keyword evidence="2" id="KW-0460">Magnesium</keyword>
<dbReference type="KEGG" id="sclo:SCLO_1025900"/>
<dbReference type="PANTHER" id="PTHR20854:SF4">
    <property type="entry name" value="INOSITOL-1-MONOPHOSPHATASE-RELATED"/>
    <property type="match status" value="1"/>
</dbReference>
<name>A0A1E1F527_9SPHN</name>
<evidence type="ECO:0000313" key="4">
    <source>
        <dbReference type="EMBL" id="BAV65630.1"/>
    </source>
</evidence>
<evidence type="ECO:0000313" key="5">
    <source>
        <dbReference type="Proteomes" id="UP000218272"/>
    </source>
</evidence>
<dbReference type="GO" id="GO:0006020">
    <property type="term" value="P:inositol metabolic process"/>
    <property type="evidence" value="ECO:0007669"/>
    <property type="project" value="TreeGrafter"/>
</dbReference>
<gene>
    <name evidence="4" type="ORF">SCLO_1025900</name>
</gene>
<dbReference type="Gene3D" id="3.30.540.10">
    <property type="entry name" value="Fructose-1,6-Bisphosphatase, subunit A, domain 1"/>
    <property type="match status" value="1"/>
</dbReference>
<evidence type="ECO:0000256" key="2">
    <source>
        <dbReference type="PIRSR" id="PIRSR600760-2"/>
    </source>
</evidence>
<feature type="binding site" evidence="2">
    <location>
        <position position="65"/>
    </location>
    <ligand>
        <name>Mg(2+)</name>
        <dbReference type="ChEBI" id="CHEBI:18420"/>
        <label>1</label>
        <note>catalytic</note>
    </ligand>
</feature>
<dbReference type="Pfam" id="PF00459">
    <property type="entry name" value="Inositol_P"/>
    <property type="match status" value="1"/>
</dbReference>
<dbReference type="SUPFAM" id="SSF56655">
    <property type="entry name" value="Carbohydrate phosphatase"/>
    <property type="match status" value="1"/>
</dbReference>